<reference evidence="1" key="1">
    <citation type="submission" date="2020-05" db="EMBL/GenBank/DDBJ databases">
        <title>Large-scale comparative analyses of tick genomes elucidate their genetic diversity and vector capacities.</title>
        <authorList>
            <person name="Jia N."/>
            <person name="Wang J."/>
            <person name="Shi W."/>
            <person name="Du L."/>
            <person name="Sun Y."/>
            <person name="Zhan W."/>
            <person name="Jiang J."/>
            <person name="Wang Q."/>
            <person name="Zhang B."/>
            <person name="Ji P."/>
            <person name="Sakyi L.B."/>
            <person name="Cui X."/>
            <person name="Yuan T."/>
            <person name="Jiang B."/>
            <person name="Yang W."/>
            <person name="Lam T.T.-Y."/>
            <person name="Chang Q."/>
            <person name="Ding S."/>
            <person name="Wang X."/>
            <person name="Zhu J."/>
            <person name="Ruan X."/>
            <person name="Zhao L."/>
            <person name="Wei J."/>
            <person name="Que T."/>
            <person name="Du C."/>
            <person name="Cheng J."/>
            <person name="Dai P."/>
            <person name="Han X."/>
            <person name="Huang E."/>
            <person name="Gao Y."/>
            <person name="Liu J."/>
            <person name="Shao H."/>
            <person name="Ye R."/>
            <person name="Li L."/>
            <person name="Wei W."/>
            <person name="Wang X."/>
            <person name="Wang C."/>
            <person name="Yang T."/>
            <person name="Huo Q."/>
            <person name="Li W."/>
            <person name="Guo W."/>
            <person name="Chen H."/>
            <person name="Zhou L."/>
            <person name="Ni X."/>
            <person name="Tian J."/>
            <person name="Zhou Y."/>
            <person name="Sheng Y."/>
            <person name="Liu T."/>
            <person name="Pan Y."/>
            <person name="Xia L."/>
            <person name="Li J."/>
            <person name="Zhao F."/>
            <person name="Cao W."/>
        </authorList>
    </citation>
    <scope>NUCLEOTIDE SEQUENCE</scope>
    <source>
        <strain evidence="1">Dsil-2018</strain>
    </source>
</reference>
<proteinExistence type="predicted"/>
<organism evidence="1 2">
    <name type="scientific">Dermacentor silvarum</name>
    <name type="common">Tick</name>
    <dbReference type="NCBI Taxonomy" id="543639"/>
    <lineage>
        <taxon>Eukaryota</taxon>
        <taxon>Metazoa</taxon>
        <taxon>Ecdysozoa</taxon>
        <taxon>Arthropoda</taxon>
        <taxon>Chelicerata</taxon>
        <taxon>Arachnida</taxon>
        <taxon>Acari</taxon>
        <taxon>Parasitiformes</taxon>
        <taxon>Ixodida</taxon>
        <taxon>Ixodoidea</taxon>
        <taxon>Ixodidae</taxon>
        <taxon>Rhipicephalinae</taxon>
        <taxon>Dermacentor</taxon>
    </lineage>
</organism>
<keyword evidence="2" id="KW-1185">Reference proteome</keyword>
<dbReference type="Proteomes" id="UP000821865">
    <property type="component" value="Chromosome 7"/>
</dbReference>
<evidence type="ECO:0000313" key="1">
    <source>
        <dbReference type="EMBL" id="KAH7941054.1"/>
    </source>
</evidence>
<comment type="caution">
    <text evidence="1">The sequence shown here is derived from an EMBL/GenBank/DDBJ whole genome shotgun (WGS) entry which is preliminary data.</text>
</comment>
<dbReference type="EMBL" id="CM023476">
    <property type="protein sequence ID" value="KAH7941054.1"/>
    <property type="molecule type" value="Genomic_DNA"/>
</dbReference>
<name>A0ACB8CEA0_DERSI</name>
<evidence type="ECO:0000313" key="2">
    <source>
        <dbReference type="Proteomes" id="UP000821865"/>
    </source>
</evidence>
<gene>
    <name evidence="1" type="ORF">HPB49_009695</name>
</gene>
<accession>A0ACB8CEA0</accession>
<sequence length="140" mass="16038">MFDQDTGTINALFLDVLHPPQAMARERALKAKNERLSKTVDSFTQELVKLKEAAHVSALIEVTSDAEKGNLKARLIVDQVKNYKKKRPQWSETTLRHSIILRNLSTKAYEYLRSEDLLRLPCYKTIQSYIGVVSEVGFTR</sequence>
<protein>
    <submittedName>
        <fullName evidence="1">Uncharacterized protein</fullName>
    </submittedName>
</protein>